<organism evidence="2 3">
    <name type="scientific">Populus alba x Populus x berolinensis</name>
    <dbReference type="NCBI Taxonomy" id="444605"/>
    <lineage>
        <taxon>Eukaryota</taxon>
        <taxon>Viridiplantae</taxon>
        <taxon>Streptophyta</taxon>
        <taxon>Embryophyta</taxon>
        <taxon>Tracheophyta</taxon>
        <taxon>Spermatophyta</taxon>
        <taxon>Magnoliopsida</taxon>
        <taxon>eudicotyledons</taxon>
        <taxon>Gunneridae</taxon>
        <taxon>Pentapetalae</taxon>
        <taxon>rosids</taxon>
        <taxon>fabids</taxon>
        <taxon>Malpighiales</taxon>
        <taxon>Salicaceae</taxon>
        <taxon>Saliceae</taxon>
        <taxon>Populus</taxon>
    </lineage>
</organism>
<evidence type="ECO:0000313" key="2">
    <source>
        <dbReference type="EMBL" id="KAJ7009767.1"/>
    </source>
</evidence>
<comment type="caution">
    <text evidence="2">The sequence shown here is derived from an EMBL/GenBank/DDBJ whole genome shotgun (WGS) entry which is preliminary data.</text>
</comment>
<accession>A0AAD6RJ45</accession>
<dbReference type="AlphaFoldDB" id="A0AAD6RJ45"/>
<dbReference type="GO" id="GO:0006508">
    <property type="term" value="P:proteolysis"/>
    <property type="evidence" value="ECO:0007669"/>
    <property type="project" value="InterPro"/>
</dbReference>
<dbReference type="GO" id="GO:0008236">
    <property type="term" value="F:serine-type peptidase activity"/>
    <property type="evidence" value="ECO:0007669"/>
    <property type="project" value="InterPro"/>
</dbReference>
<dbReference type="EMBL" id="JAQIZT010000001">
    <property type="protein sequence ID" value="KAJ7009767.1"/>
    <property type="molecule type" value="Genomic_DNA"/>
</dbReference>
<dbReference type="PANTHER" id="PTHR32060">
    <property type="entry name" value="TAIL-SPECIFIC PROTEASE"/>
    <property type="match status" value="1"/>
</dbReference>
<protein>
    <submittedName>
        <fullName evidence="2">Carboxyl-terminal-processing peptidase 2</fullName>
    </submittedName>
</protein>
<dbReference type="InterPro" id="IPR029045">
    <property type="entry name" value="ClpP/crotonase-like_dom_sf"/>
</dbReference>
<evidence type="ECO:0000259" key="1">
    <source>
        <dbReference type="Pfam" id="PF03572"/>
    </source>
</evidence>
<name>A0AAD6RJ45_9ROSI</name>
<dbReference type="Gene3D" id="3.90.226.10">
    <property type="entry name" value="2-enoyl-CoA Hydratase, Chain A, domain 1"/>
    <property type="match status" value="1"/>
</dbReference>
<feature type="domain" description="Tail specific protease" evidence="1">
    <location>
        <begin position="25"/>
        <end position="88"/>
    </location>
</feature>
<dbReference type="Pfam" id="PF03572">
    <property type="entry name" value="Peptidase_S41"/>
    <property type="match status" value="1"/>
</dbReference>
<keyword evidence="3" id="KW-1185">Reference proteome</keyword>
<dbReference type="SUPFAM" id="SSF52096">
    <property type="entry name" value="ClpP/crotonase"/>
    <property type="match status" value="1"/>
</dbReference>
<proteinExistence type="predicted"/>
<dbReference type="PANTHER" id="PTHR32060:SF7">
    <property type="entry name" value="CARBOXYL-TERMINAL-PROCESSING PEPTIDASE 2, CHLOROPLASTIC"/>
    <property type="match status" value="1"/>
</dbReference>
<reference evidence="2 3" key="1">
    <citation type="journal article" date="2023" name="Mol. Ecol. Resour.">
        <title>Chromosome-level genome assembly of a triploid poplar Populus alba 'Berolinensis'.</title>
        <authorList>
            <person name="Chen S."/>
            <person name="Yu Y."/>
            <person name="Wang X."/>
            <person name="Wang S."/>
            <person name="Zhang T."/>
            <person name="Zhou Y."/>
            <person name="He R."/>
            <person name="Meng N."/>
            <person name="Wang Y."/>
            <person name="Liu W."/>
            <person name="Liu Z."/>
            <person name="Liu J."/>
            <person name="Guo Q."/>
            <person name="Huang H."/>
            <person name="Sederoff R.R."/>
            <person name="Wang G."/>
            <person name="Qu G."/>
            <person name="Chen S."/>
        </authorList>
    </citation>
    <scope>NUCLEOTIDE SEQUENCE [LARGE SCALE GENOMIC DNA]</scope>
    <source>
        <strain evidence="2">SC-2020</strain>
    </source>
</reference>
<dbReference type="GO" id="GO:0004175">
    <property type="term" value="F:endopeptidase activity"/>
    <property type="evidence" value="ECO:0007669"/>
    <property type="project" value="TreeGrafter"/>
</dbReference>
<gene>
    <name evidence="2" type="ORF">NC653_000470</name>
</gene>
<dbReference type="InterPro" id="IPR005151">
    <property type="entry name" value="Tail-specific_protease"/>
</dbReference>
<sequence length="104" mass="11406">MLGKEKGKGREGLRGEGWQLEREKVNKGTASVGEILAGALKDNKHVVLYGEPTFGKGKIQSVFQLFDGPGLAVTVARYETPTHTGIDKVRRDFLCQHLSPPFLV</sequence>
<dbReference type="Proteomes" id="UP001164929">
    <property type="component" value="Chromosome 1"/>
</dbReference>
<evidence type="ECO:0000313" key="3">
    <source>
        <dbReference type="Proteomes" id="UP001164929"/>
    </source>
</evidence>